<sequence length="1128" mass="127015">MAGLSKNGTAPLNKIKWLKGLLDEDGDSSDTTLQRKKQRPVKFSNADKKLKKMTVHKARSIARDDAVPDGQKEQQAINNKKHRQEKHGTDREDILGAHSTHQRGDSVVRHQSLHRESQGKHHLGKTHMAPLSGTKNGVREKRSRMYLEEKPGKMSQRKRPHADLEIKGMVIEKEKAVGQQLKGSIDPAKARTAALRQRRMRKLQARRKATGEHERLAAVKLKRHELSEASRLKRNQREQMRKAQKVPATAGTVEEIRDEGHVRPRSASLSTEEAKERKRTLERQRRAAKKQLSGLKSTSVSALNRLRAASSEKERQRRKEDVFHALGGPESKAGLRQKRQRLGFVKEAVGSAAGSGITLVKSPNKMSESRGADKKHSEDATISEISHEHDARSSSDINTVDGPESQEQPTQNHDDTTIREETKEEGQVDPPAFLRSVTADVKPQDKNEKTISDEINEMVLDMAPIPRKSIKDATSAASFVIPKRSAINTDGLVEARGLVRAISHNDHTPLGAHIPVSVKPEPSPKSSPRLSSRDPIRSQRKRTKTPVPMKKSVLSTHDKTLMRLARKRNSIFFAAGELAAQSTRVGNKVSPAHMTGYEVFDAGGKALPDLIPRLSCAAKREMIANKDSFAASFFGVSLAAPKAQGNNGQSVNECADDESRMMNCYEELCFQRPEDREFYQRRMYGTAFVPQHLRGRATLIVRCARFERKSTGIRFNQDRDREEFAASLSKRYTFKKSVPRCEIRRENWQKLMRNQPSVVYLHYNNIEDAERASHVFRDDAGNSLELKREHKSCVGDGRSFSPANGNRYRTPRRSCSSERSPSEPSPQSQGGGVRNTPHWQRERQEATNRYSRYDRPPSAQRKGRDDRYNLPASEYRLRSRSRSRSRPKRFSGQQHDSVGKGNGDGTGNVAAAVGTTSSENPTDGLTPGAHEGAKGTSNTEPQGSNGITKGDKDGNAETDMNALPMAPPSHTADPREHDLESGEEEQEEGEIESSSVPVPEGTDRVNDRDGWRCSRSPHRSWERRNDVQSHQRQEDYRGGPYEQYYSRGPNRRRSRSRSRPRLHVEDFATWEGGGRGDSWDAKERRYEDYDNDEYGRRMYTGEIGRYSGRDYCGGGYNDHTDDAYLRPY</sequence>
<feature type="compositionally biased region" description="Basic and acidic residues" evidence="1">
    <location>
        <begin position="412"/>
        <end position="426"/>
    </location>
</feature>
<dbReference type="Proteomes" id="UP000736787">
    <property type="component" value="Unassembled WGS sequence"/>
</dbReference>
<feature type="compositionally biased region" description="Basic residues" evidence="1">
    <location>
        <begin position="878"/>
        <end position="889"/>
    </location>
</feature>
<feature type="compositionally biased region" description="Basic and acidic residues" evidence="1">
    <location>
        <begin position="61"/>
        <end position="72"/>
    </location>
</feature>
<feature type="compositionally biased region" description="Polar residues" evidence="1">
    <location>
        <begin position="914"/>
        <end position="923"/>
    </location>
</feature>
<feature type="compositionally biased region" description="Basic and acidic residues" evidence="1">
    <location>
        <begin position="1019"/>
        <end position="1037"/>
    </location>
</feature>
<evidence type="ECO:0000256" key="1">
    <source>
        <dbReference type="SAM" id="MobiDB-lite"/>
    </source>
</evidence>
<comment type="caution">
    <text evidence="3">The sequence shown here is derived from an EMBL/GenBank/DDBJ whole genome shotgun (WGS) entry which is preliminary data.</text>
</comment>
<feature type="compositionally biased region" description="Basic residues" evidence="1">
    <location>
        <begin position="1049"/>
        <end position="1061"/>
    </location>
</feature>
<feature type="region of interest" description="Disordered" evidence="1">
    <location>
        <begin position="227"/>
        <end position="447"/>
    </location>
</feature>
<dbReference type="STRING" id="29920.A0A329RJ84"/>
<reference evidence="3 4" key="1">
    <citation type="submission" date="2018-01" db="EMBL/GenBank/DDBJ databases">
        <title>Draft genome of the strawberry crown rot pathogen Phytophthora cactorum.</title>
        <authorList>
            <person name="Armitage A.D."/>
            <person name="Lysoe E."/>
            <person name="Nellist C.F."/>
            <person name="Harrison R.J."/>
            <person name="Brurberg M.B."/>
        </authorList>
    </citation>
    <scope>NUCLEOTIDE SEQUENCE [LARGE SCALE GENOMIC DNA]</scope>
    <source>
        <strain evidence="3 4">10300</strain>
    </source>
</reference>
<evidence type="ECO:0000313" key="2">
    <source>
        <dbReference type="EMBL" id="KAG2916767.1"/>
    </source>
</evidence>
<feature type="compositionally biased region" description="Basic residues" evidence="1">
    <location>
        <begin position="49"/>
        <end position="60"/>
    </location>
</feature>
<protein>
    <submittedName>
        <fullName evidence="3">Uncharacterized protein</fullName>
    </submittedName>
</protein>
<feature type="region of interest" description="Disordered" evidence="1">
    <location>
        <begin position="508"/>
        <end position="551"/>
    </location>
</feature>
<feature type="compositionally biased region" description="Polar residues" evidence="1">
    <location>
        <begin position="935"/>
        <end position="947"/>
    </location>
</feature>
<feature type="region of interest" description="Disordered" evidence="1">
    <location>
        <begin position="790"/>
        <end position="1061"/>
    </location>
</feature>
<feature type="compositionally biased region" description="Basic and acidic residues" evidence="1">
    <location>
        <begin position="839"/>
        <end position="855"/>
    </location>
</feature>
<dbReference type="AlphaFoldDB" id="A0A329RJ84"/>
<feature type="compositionally biased region" description="Acidic residues" evidence="1">
    <location>
        <begin position="981"/>
        <end position="991"/>
    </location>
</feature>
<feature type="compositionally biased region" description="Low complexity" evidence="1">
    <location>
        <begin position="515"/>
        <end position="530"/>
    </location>
</feature>
<evidence type="ECO:0000313" key="3">
    <source>
        <dbReference type="EMBL" id="RAW24667.1"/>
    </source>
</evidence>
<dbReference type="EMBL" id="MJFZ01000852">
    <property type="protein sequence ID" value="RAW24667.1"/>
    <property type="molecule type" value="Genomic_DNA"/>
</dbReference>
<gene>
    <name evidence="3" type="ORF">PC110_g18906</name>
    <name evidence="2" type="ORF">PC117_g17637</name>
</gene>
<organism evidence="3 4">
    <name type="scientific">Phytophthora cactorum</name>
    <dbReference type="NCBI Taxonomy" id="29920"/>
    <lineage>
        <taxon>Eukaryota</taxon>
        <taxon>Sar</taxon>
        <taxon>Stramenopiles</taxon>
        <taxon>Oomycota</taxon>
        <taxon>Peronosporomycetes</taxon>
        <taxon>Peronosporales</taxon>
        <taxon>Peronosporaceae</taxon>
        <taxon>Phytophthora</taxon>
    </lineage>
</organism>
<accession>A0A329RJ84</accession>
<keyword evidence="4" id="KW-1185">Reference proteome</keyword>
<dbReference type="VEuPathDB" id="FungiDB:PC110_g18906"/>
<feature type="compositionally biased region" description="Basic and acidic residues" evidence="1">
    <location>
        <begin position="367"/>
        <end position="393"/>
    </location>
</feature>
<proteinExistence type="predicted"/>
<feature type="region of interest" description="Disordered" evidence="1">
    <location>
        <begin position="23"/>
        <end position="141"/>
    </location>
</feature>
<name>A0A329RJ84_9STRA</name>
<reference evidence="2" key="2">
    <citation type="submission" date="2018-10" db="EMBL/GenBank/DDBJ databases">
        <title>Effector identification in a new, highly contiguous assembly of the strawberry crown rot pathogen Phytophthora cactorum.</title>
        <authorList>
            <person name="Armitage A.D."/>
            <person name="Nellist C.F."/>
            <person name="Bates H."/>
            <person name="Vickerstaff R.J."/>
            <person name="Harrison R.J."/>
        </authorList>
    </citation>
    <scope>NUCLEOTIDE SEQUENCE</scope>
    <source>
        <strain evidence="2">4040</strain>
    </source>
</reference>
<dbReference type="Proteomes" id="UP000251314">
    <property type="component" value="Unassembled WGS sequence"/>
</dbReference>
<feature type="compositionally biased region" description="Basic and acidic residues" evidence="1">
    <location>
        <begin position="310"/>
        <end position="323"/>
    </location>
</feature>
<feature type="compositionally biased region" description="Basic and acidic residues" evidence="1">
    <location>
        <begin position="272"/>
        <end position="285"/>
    </location>
</feature>
<feature type="compositionally biased region" description="Basic and acidic residues" evidence="1">
    <location>
        <begin position="1001"/>
        <end position="1012"/>
    </location>
</feature>
<feature type="compositionally biased region" description="Basic and acidic residues" evidence="1">
    <location>
        <begin position="102"/>
        <end position="119"/>
    </location>
</feature>
<feature type="compositionally biased region" description="Basic and acidic residues" evidence="1">
    <location>
        <begin position="86"/>
        <end position="95"/>
    </location>
</feature>
<dbReference type="EMBL" id="RCMK01000674">
    <property type="protein sequence ID" value="KAG2916767.1"/>
    <property type="molecule type" value="Genomic_DNA"/>
</dbReference>
<feature type="compositionally biased region" description="Basic and acidic residues" evidence="1">
    <location>
        <begin position="227"/>
        <end position="241"/>
    </location>
</feature>
<evidence type="ECO:0000313" key="4">
    <source>
        <dbReference type="Proteomes" id="UP000251314"/>
    </source>
</evidence>
<dbReference type="OrthoDB" id="113900at2759"/>